<feature type="domain" description="Glycosyl transferase family 1" evidence="3">
    <location>
        <begin position="306"/>
        <end position="426"/>
    </location>
</feature>
<comment type="caution">
    <text evidence="5">The sequence shown here is derived from an EMBL/GenBank/DDBJ whole genome shotgun (WGS) entry which is preliminary data.</text>
</comment>
<dbReference type="EMBL" id="DRXS01000148">
    <property type="protein sequence ID" value="HHR40724.1"/>
    <property type="molecule type" value="Genomic_DNA"/>
</dbReference>
<dbReference type="InterPro" id="IPR001296">
    <property type="entry name" value="Glyco_trans_1"/>
</dbReference>
<feature type="domain" description="Starch synthase catalytic" evidence="4">
    <location>
        <begin position="13"/>
        <end position="245"/>
    </location>
</feature>
<evidence type="ECO:0000259" key="4">
    <source>
        <dbReference type="Pfam" id="PF08323"/>
    </source>
</evidence>
<protein>
    <submittedName>
        <fullName evidence="5">Glycosyltransferase</fullName>
    </submittedName>
</protein>
<proteinExistence type="predicted"/>
<dbReference type="Pfam" id="PF00534">
    <property type="entry name" value="Glycos_transf_1"/>
    <property type="match status" value="1"/>
</dbReference>
<dbReference type="AlphaFoldDB" id="A0A7C5YBL7"/>
<dbReference type="InterPro" id="IPR013534">
    <property type="entry name" value="Starch_synth_cat_dom"/>
</dbReference>
<evidence type="ECO:0000313" key="5">
    <source>
        <dbReference type="EMBL" id="HHR40724.1"/>
    </source>
</evidence>
<reference evidence="5" key="1">
    <citation type="journal article" date="2020" name="mSystems">
        <title>Genome- and Community-Level Interaction Insights into Carbon Utilization and Element Cycling Functions of Hydrothermarchaeota in Hydrothermal Sediment.</title>
        <authorList>
            <person name="Zhou Z."/>
            <person name="Liu Y."/>
            <person name="Xu W."/>
            <person name="Pan J."/>
            <person name="Luo Z.H."/>
            <person name="Li M."/>
        </authorList>
    </citation>
    <scope>NUCLEOTIDE SEQUENCE [LARGE SCALE GENOMIC DNA]</scope>
    <source>
        <strain evidence="5">SpSt-1084</strain>
    </source>
</reference>
<gene>
    <name evidence="5" type="ORF">ENM42_02725</name>
</gene>
<sequence length="523" mass="58344">MVVEMSYLLPRDVWILSFEYEGFAKAGGLGAAVARHARALVSAGVKVMVLIPSHGLHVADSAHEGSWNGHRIGVDGKTYPYHIGAESFTMDGVKLIVFRGLDRWTSQFLDEKEIYREAAEKMALFTRGVLEWTRNKQPPDIVHSHDWTAVLAAAALKTHFHFAGVTVPWVHTVHLVSSPSFPWHYASEKWCGLHSIYHKVPTHGNGYWSWTSDVWDSVGGNIDAFAAVESDLLTSVSRGYLDQLLARWPFVPSEKTGYIYNSTDWSLHDVVDYAAKQFGTVDRSKLRPLAIQTVKNHAEAVVGTLEKSKLLAVAHGRLVWQKGYDVLIQSVDYMDSSVGVLIMGLSAGDFGHESYLKTLAEQRPGRVMITRGAISPMLMKSVLYSANVAVMPSRYEPFGIASVEAQALGTPVVATNVPGLAETIKDIYFYDDGSGKLIGYEETLYLGMAVSSLAMLTEAADTGKKEYLDKISLEFIRNRFNALKRIRHNVVKWVDENFRERNTLQMLLKCYDKARSIALKRIN</sequence>
<dbReference type="SUPFAM" id="SSF53756">
    <property type="entry name" value="UDP-Glycosyltransferase/glycogen phosphorylase"/>
    <property type="match status" value="1"/>
</dbReference>
<dbReference type="GO" id="GO:0016757">
    <property type="term" value="F:glycosyltransferase activity"/>
    <property type="evidence" value="ECO:0007669"/>
    <property type="project" value="UniProtKB-KW"/>
</dbReference>
<dbReference type="PANTHER" id="PTHR45825:SF11">
    <property type="entry name" value="ALPHA AMYLASE DOMAIN-CONTAINING PROTEIN"/>
    <property type="match status" value="1"/>
</dbReference>
<dbReference type="Gene3D" id="3.40.50.2000">
    <property type="entry name" value="Glycogen Phosphorylase B"/>
    <property type="match status" value="2"/>
</dbReference>
<name>A0A7C5YBL7_CALS0</name>
<evidence type="ECO:0000256" key="1">
    <source>
        <dbReference type="ARBA" id="ARBA00022676"/>
    </source>
</evidence>
<keyword evidence="1" id="KW-0328">Glycosyltransferase</keyword>
<accession>A0A7C5YBL7</accession>
<keyword evidence="2 5" id="KW-0808">Transferase</keyword>
<organism evidence="5">
    <name type="scientific">Caldiarchaeum subterraneum</name>
    <dbReference type="NCBI Taxonomy" id="311458"/>
    <lineage>
        <taxon>Archaea</taxon>
        <taxon>Nitrososphaerota</taxon>
        <taxon>Candidatus Caldarchaeales</taxon>
        <taxon>Candidatus Caldarchaeaceae</taxon>
        <taxon>Candidatus Caldarchaeum</taxon>
    </lineage>
</organism>
<evidence type="ECO:0000259" key="3">
    <source>
        <dbReference type="Pfam" id="PF00534"/>
    </source>
</evidence>
<dbReference type="Pfam" id="PF08323">
    <property type="entry name" value="Glyco_transf_5"/>
    <property type="match status" value="1"/>
</dbReference>
<evidence type="ECO:0000256" key="2">
    <source>
        <dbReference type="ARBA" id="ARBA00022679"/>
    </source>
</evidence>
<dbReference type="PANTHER" id="PTHR45825">
    <property type="entry name" value="GRANULE-BOUND STARCH SYNTHASE 1, CHLOROPLASTIC/AMYLOPLASTIC"/>
    <property type="match status" value="1"/>
</dbReference>